<gene>
    <name evidence="2" type="ORF">A2V47_06920</name>
</gene>
<dbReference type="Pfam" id="PF18765">
    <property type="entry name" value="Polbeta"/>
    <property type="match status" value="1"/>
</dbReference>
<dbReference type="InterPro" id="IPR041633">
    <property type="entry name" value="Polbeta"/>
</dbReference>
<name>A0A1F5A4B5_9BACT</name>
<organism evidence="2 3">
    <name type="scientific">Candidatus Sediminicultor quintus</name>
    <dbReference type="NCBI Taxonomy" id="1797291"/>
    <lineage>
        <taxon>Bacteria</taxon>
        <taxon>Pseudomonadati</taxon>
        <taxon>Atribacterota</taxon>
        <taxon>Candidatus Phoenicimicrobiia</taxon>
        <taxon>Candidatus Pheonicimicrobiales</taxon>
        <taxon>Candidatus Phoenicimicrobiaceae</taxon>
        <taxon>Candidatus Sediminicultor</taxon>
    </lineage>
</organism>
<dbReference type="Proteomes" id="UP000177701">
    <property type="component" value="Unassembled WGS sequence"/>
</dbReference>
<dbReference type="SUPFAM" id="SSF81301">
    <property type="entry name" value="Nucleotidyltransferase"/>
    <property type="match status" value="1"/>
</dbReference>
<dbReference type="AlphaFoldDB" id="A0A1F5A4B5"/>
<evidence type="ECO:0000313" key="2">
    <source>
        <dbReference type="EMBL" id="OGD13431.1"/>
    </source>
</evidence>
<dbReference type="EMBL" id="MEYH01000111">
    <property type="protein sequence ID" value="OGD13431.1"/>
    <property type="molecule type" value="Genomic_DNA"/>
</dbReference>
<dbReference type="Gene3D" id="3.30.460.10">
    <property type="entry name" value="Beta Polymerase, domain 2"/>
    <property type="match status" value="1"/>
</dbReference>
<dbReference type="InterPro" id="IPR043519">
    <property type="entry name" value="NT_sf"/>
</dbReference>
<accession>A0A1F5A4B5</accession>
<comment type="caution">
    <text evidence="2">The sequence shown here is derived from an EMBL/GenBank/DDBJ whole genome shotgun (WGS) entry which is preliminary data.</text>
</comment>
<protein>
    <recommendedName>
        <fullName evidence="1">Polymerase beta nucleotidyltransferase domain-containing protein</fullName>
    </recommendedName>
</protein>
<proteinExistence type="predicted"/>
<feature type="domain" description="Polymerase beta nucleotidyltransferase" evidence="1">
    <location>
        <begin position="13"/>
        <end position="108"/>
    </location>
</feature>
<dbReference type="PANTHER" id="PTHR43449:SF1">
    <property type="entry name" value="POLYMERASE BETA NUCLEOTIDYLTRANSFERASE DOMAIN-CONTAINING PROTEIN"/>
    <property type="match status" value="1"/>
</dbReference>
<evidence type="ECO:0000259" key="1">
    <source>
        <dbReference type="Pfam" id="PF18765"/>
    </source>
</evidence>
<reference evidence="2 3" key="1">
    <citation type="journal article" date="2016" name="Nat. Commun.">
        <title>Thousands of microbial genomes shed light on interconnected biogeochemical processes in an aquifer system.</title>
        <authorList>
            <person name="Anantharaman K."/>
            <person name="Brown C.T."/>
            <person name="Hug L.A."/>
            <person name="Sharon I."/>
            <person name="Castelle C.J."/>
            <person name="Probst A.J."/>
            <person name="Thomas B.C."/>
            <person name="Singh A."/>
            <person name="Wilkins M.J."/>
            <person name="Karaoz U."/>
            <person name="Brodie E.L."/>
            <person name="Williams K.H."/>
            <person name="Hubbard S.S."/>
            <person name="Banfield J.F."/>
        </authorList>
    </citation>
    <scope>NUCLEOTIDE SEQUENCE [LARGE SCALE GENOMIC DNA]</scope>
</reference>
<dbReference type="CDD" id="cd05403">
    <property type="entry name" value="NT_KNTase_like"/>
    <property type="match status" value="1"/>
</dbReference>
<dbReference type="PANTHER" id="PTHR43449">
    <property type="entry name" value="NUCLEOTIDYLTRANSFERASE"/>
    <property type="match status" value="1"/>
</dbReference>
<sequence length="112" mass="12838">MVKDKAIIINKIKKYIKALEKNITIHKVILYGSWASGKPDEFSDIDLAIFSPNFGKHRLKELQLLSKLSWEIDESIEAVPYSSDTLLTQNPKNFAYKIIKTGETIYDKAVKH</sequence>
<evidence type="ECO:0000313" key="3">
    <source>
        <dbReference type="Proteomes" id="UP000177701"/>
    </source>
</evidence>